<evidence type="ECO:0000313" key="2">
    <source>
        <dbReference type="EMBL" id="GAH97677.1"/>
    </source>
</evidence>
<protein>
    <recommendedName>
        <fullName evidence="1">HTH merR-type domain-containing protein</fullName>
    </recommendedName>
</protein>
<dbReference type="InterPro" id="IPR000551">
    <property type="entry name" value="MerR-type_HTH_dom"/>
</dbReference>
<name>X1JUC0_9ZZZZ</name>
<proteinExistence type="predicted"/>
<accession>X1JUC0</accession>
<feature type="domain" description="HTH merR-type" evidence="1">
    <location>
        <begin position="32"/>
        <end position="84"/>
    </location>
</feature>
<sequence>MKKEIPEKNYLVISKVVKKLKKLYPDLTNSKLRFLESEGLLSPKRALNRYRIYYREDIEKLNYILKMQKDFYMPLEVIKGKLKSKEFKKFISECESIETLQLKLGGEFKPGYELKLYSIDEISKKFKLSQSFIIDLQENEIIDWSEENGKYVLSTNDIEILKLASKLSKYGIQ</sequence>
<dbReference type="AlphaFoldDB" id="X1JUC0"/>
<comment type="caution">
    <text evidence="2">The sequence shown here is derived from an EMBL/GenBank/DDBJ whole genome shotgun (WGS) entry which is preliminary data.</text>
</comment>
<evidence type="ECO:0000259" key="1">
    <source>
        <dbReference type="PROSITE" id="PS50937"/>
    </source>
</evidence>
<feature type="non-terminal residue" evidence="2">
    <location>
        <position position="173"/>
    </location>
</feature>
<dbReference type="GO" id="GO:0006355">
    <property type="term" value="P:regulation of DNA-templated transcription"/>
    <property type="evidence" value="ECO:0007669"/>
    <property type="project" value="InterPro"/>
</dbReference>
<dbReference type="GO" id="GO:0003677">
    <property type="term" value="F:DNA binding"/>
    <property type="evidence" value="ECO:0007669"/>
    <property type="project" value="InterPro"/>
</dbReference>
<dbReference type="SMART" id="SM00422">
    <property type="entry name" value="HTH_MERR"/>
    <property type="match status" value="1"/>
</dbReference>
<organism evidence="2">
    <name type="scientific">marine sediment metagenome</name>
    <dbReference type="NCBI Taxonomy" id="412755"/>
    <lineage>
        <taxon>unclassified sequences</taxon>
        <taxon>metagenomes</taxon>
        <taxon>ecological metagenomes</taxon>
    </lineage>
</organism>
<dbReference type="PROSITE" id="PS50937">
    <property type="entry name" value="HTH_MERR_2"/>
    <property type="match status" value="1"/>
</dbReference>
<dbReference type="SUPFAM" id="SSF46955">
    <property type="entry name" value="Putative DNA-binding domain"/>
    <property type="match status" value="1"/>
</dbReference>
<dbReference type="InterPro" id="IPR009061">
    <property type="entry name" value="DNA-bd_dom_put_sf"/>
</dbReference>
<reference evidence="2" key="1">
    <citation type="journal article" date="2014" name="Front. Microbiol.">
        <title>High frequency of phylogenetically diverse reductive dehalogenase-homologous genes in deep subseafloor sedimentary metagenomes.</title>
        <authorList>
            <person name="Kawai M."/>
            <person name="Futagami T."/>
            <person name="Toyoda A."/>
            <person name="Takaki Y."/>
            <person name="Nishi S."/>
            <person name="Hori S."/>
            <person name="Arai W."/>
            <person name="Tsubouchi T."/>
            <person name="Morono Y."/>
            <person name="Uchiyama I."/>
            <person name="Ito T."/>
            <person name="Fujiyama A."/>
            <person name="Inagaki F."/>
            <person name="Takami H."/>
        </authorList>
    </citation>
    <scope>NUCLEOTIDE SEQUENCE</scope>
    <source>
        <strain evidence="2">Expedition CK06-06</strain>
    </source>
</reference>
<dbReference type="EMBL" id="BARV01002928">
    <property type="protein sequence ID" value="GAH97677.1"/>
    <property type="molecule type" value="Genomic_DNA"/>
</dbReference>
<gene>
    <name evidence="2" type="ORF">S06H3_07270</name>
</gene>
<dbReference type="Gene3D" id="1.10.1660.10">
    <property type="match status" value="1"/>
</dbReference>
<dbReference type="CDD" id="cd00592">
    <property type="entry name" value="HTH_MerR-like"/>
    <property type="match status" value="1"/>
</dbReference>
<dbReference type="Pfam" id="PF13411">
    <property type="entry name" value="MerR_1"/>
    <property type="match status" value="1"/>
</dbReference>